<feature type="non-terminal residue" evidence="2">
    <location>
        <position position="1"/>
    </location>
</feature>
<evidence type="ECO:0000313" key="3">
    <source>
        <dbReference type="Proteomes" id="UP000887013"/>
    </source>
</evidence>
<gene>
    <name evidence="2" type="primary">X975_11437</name>
    <name evidence="2" type="ORF">NPIL_224041</name>
</gene>
<keyword evidence="1" id="KW-0812">Transmembrane</keyword>
<protein>
    <submittedName>
        <fullName evidence="2">Uncharacterized protein</fullName>
    </submittedName>
</protein>
<keyword evidence="1" id="KW-1133">Transmembrane helix</keyword>
<keyword evidence="3" id="KW-1185">Reference proteome</keyword>
<dbReference type="AlphaFoldDB" id="A0A8X6Q6I9"/>
<accession>A0A8X6Q6I9</accession>
<dbReference type="Proteomes" id="UP000887013">
    <property type="component" value="Unassembled WGS sequence"/>
</dbReference>
<evidence type="ECO:0000313" key="2">
    <source>
        <dbReference type="EMBL" id="GFT98278.1"/>
    </source>
</evidence>
<evidence type="ECO:0000256" key="1">
    <source>
        <dbReference type="SAM" id="Phobius"/>
    </source>
</evidence>
<name>A0A8X6Q6I9_NEPPI</name>
<reference evidence="2" key="1">
    <citation type="submission" date="2020-08" db="EMBL/GenBank/DDBJ databases">
        <title>Multicomponent nature underlies the extraordinary mechanical properties of spider dragline silk.</title>
        <authorList>
            <person name="Kono N."/>
            <person name="Nakamura H."/>
            <person name="Mori M."/>
            <person name="Yoshida Y."/>
            <person name="Ohtoshi R."/>
            <person name="Malay A.D."/>
            <person name="Moran D.A.P."/>
            <person name="Tomita M."/>
            <person name="Numata K."/>
            <person name="Arakawa K."/>
        </authorList>
    </citation>
    <scope>NUCLEOTIDE SEQUENCE</scope>
</reference>
<sequence>PFYWVLSHCGFWDNETAEFYQKYELVLPTLTFCYICPYILLHLPLHSATLRIKRIFKQSFPHAASLDDDDKSWDVLRGSHCAPYSPRAAASAMFRFLIRHDFLSAYLFRLNIISSPICVLCDSGHAMTSVPLNECSSLNNFNCIVKKNVGELID</sequence>
<feature type="transmembrane region" description="Helical" evidence="1">
    <location>
        <begin position="25"/>
        <end position="45"/>
    </location>
</feature>
<dbReference type="EMBL" id="BMAW01075735">
    <property type="protein sequence ID" value="GFT98278.1"/>
    <property type="molecule type" value="Genomic_DNA"/>
</dbReference>
<keyword evidence="1" id="KW-0472">Membrane</keyword>
<proteinExistence type="predicted"/>
<dbReference type="OrthoDB" id="6429785at2759"/>
<comment type="caution">
    <text evidence="2">The sequence shown here is derived from an EMBL/GenBank/DDBJ whole genome shotgun (WGS) entry which is preliminary data.</text>
</comment>
<organism evidence="2 3">
    <name type="scientific">Nephila pilipes</name>
    <name type="common">Giant wood spider</name>
    <name type="synonym">Nephila maculata</name>
    <dbReference type="NCBI Taxonomy" id="299642"/>
    <lineage>
        <taxon>Eukaryota</taxon>
        <taxon>Metazoa</taxon>
        <taxon>Ecdysozoa</taxon>
        <taxon>Arthropoda</taxon>
        <taxon>Chelicerata</taxon>
        <taxon>Arachnida</taxon>
        <taxon>Araneae</taxon>
        <taxon>Araneomorphae</taxon>
        <taxon>Entelegynae</taxon>
        <taxon>Araneoidea</taxon>
        <taxon>Nephilidae</taxon>
        <taxon>Nephila</taxon>
    </lineage>
</organism>